<evidence type="ECO:0000256" key="3">
    <source>
        <dbReference type="ARBA" id="ARBA00022741"/>
    </source>
</evidence>
<evidence type="ECO:0000256" key="4">
    <source>
        <dbReference type="ARBA" id="ARBA00022821"/>
    </source>
</evidence>
<dbReference type="FunFam" id="1.10.10.10:FF:000322">
    <property type="entry name" value="Probable disease resistance protein At1g63360"/>
    <property type="match status" value="1"/>
</dbReference>
<evidence type="ECO:0000313" key="13">
    <source>
        <dbReference type="Proteomes" id="UP000026915"/>
    </source>
</evidence>
<dbReference type="SUPFAM" id="SSF52540">
    <property type="entry name" value="P-loop containing nucleoside triphosphate hydrolases"/>
    <property type="match status" value="1"/>
</dbReference>
<dbReference type="eggNOG" id="KOG4658">
    <property type="taxonomic scope" value="Eukaryota"/>
</dbReference>
<keyword evidence="3" id="KW-0547">Nucleotide-binding</keyword>
<feature type="domain" description="Disease resistance protein winged helix" evidence="10">
    <location>
        <begin position="474"/>
        <end position="542"/>
    </location>
</feature>
<dbReference type="Gene3D" id="1.10.8.430">
    <property type="entry name" value="Helical domain of apoptotic protease-activating factors"/>
    <property type="match status" value="1"/>
</dbReference>
<feature type="domain" description="NB-ARC" evidence="7">
    <location>
        <begin position="219"/>
        <end position="386"/>
    </location>
</feature>
<dbReference type="GO" id="GO:0043531">
    <property type="term" value="F:ADP binding"/>
    <property type="evidence" value="ECO:0007669"/>
    <property type="project" value="InterPro"/>
</dbReference>
<dbReference type="InterPro" id="IPR056789">
    <property type="entry name" value="LRR_R13L1-DRL21"/>
</dbReference>
<evidence type="ECO:0000313" key="12">
    <source>
        <dbReference type="EMBL" id="EOX96614.1"/>
    </source>
</evidence>
<dbReference type="Pfam" id="PF18052">
    <property type="entry name" value="Rx_N"/>
    <property type="match status" value="1"/>
</dbReference>
<evidence type="ECO:0000259" key="8">
    <source>
        <dbReference type="Pfam" id="PF18052"/>
    </source>
</evidence>
<keyword evidence="5" id="KW-0067">ATP-binding</keyword>
<feature type="domain" description="R13L1/DRL21-like LRR repeat region" evidence="11">
    <location>
        <begin position="738"/>
        <end position="865"/>
    </location>
</feature>
<dbReference type="Gramene" id="EOX96613">
    <property type="protein sequence ID" value="EOX96613"/>
    <property type="gene ID" value="TCM_005832"/>
</dbReference>
<dbReference type="InterPro" id="IPR032675">
    <property type="entry name" value="LRR_dom_sf"/>
</dbReference>
<dbReference type="GO" id="GO:0006952">
    <property type="term" value="P:defense response"/>
    <property type="evidence" value="ECO:0007669"/>
    <property type="project" value="UniProtKB-KW"/>
</dbReference>
<dbReference type="InterPro" id="IPR041118">
    <property type="entry name" value="Rx_N"/>
</dbReference>
<name>A0A061DUZ3_THECC</name>
<dbReference type="Pfam" id="PF25019">
    <property type="entry name" value="LRR_R13L1-DRL21"/>
    <property type="match status" value="1"/>
</dbReference>
<dbReference type="Gene3D" id="1.20.5.4130">
    <property type="match status" value="1"/>
</dbReference>
<dbReference type="InParanoid" id="A0A061DUZ3"/>
<keyword evidence="1" id="KW-0433">Leucine-rich repeat</keyword>
<keyword evidence="13" id="KW-1185">Reference proteome</keyword>
<dbReference type="CDD" id="cd14798">
    <property type="entry name" value="RX-CC_like"/>
    <property type="match status" value="1"/>
</dbReference>
<dbReference type="SUPFAM" id="SSF52058">
    <property type="entry name" value="L domain-like"/>
    <property type="match status" value="2"/>
</dbReference>
<feature type="signal peptide" evidence="6">
    <location>
        <begin position="1"/>
        <end position="18"/>
    </location>
</feature>
<gene>
    <name evidence="12" type="ORF">TCM_005832</name>
</gene>
<evidence type="ECO:0000259" key="9">
    <source>
        <dbReference type="Pfam" id="PF23247"/>
    </source>
</evidence>
<dbReference type="InterPro" id="IPR027417">
    <property type="entry name" value="P-loop_NTPase"/>
</dbReference>
<dbReference type="InterPro" id="IPR036388">
    <property type="entry name" value="WH-like_DNA-bd_sf"/>
</dbReference>
<accession>A0A061DUZ3</accession>
<evidence type="ECO:0000259" key="11">
    <source>
        <dbReference type="Pfam" id="PF25019"/>
    </source>
</evidence>
<dbReference type="GO" id="GO:0005524">
    <property type="term" value="F:ATP binding"/>
    <property type="evidence" value="ECO:0007669"/>
    <property type="project" value="UniProtKB-KW"/>
</dbReference>
<dbReference type="Gene3D" id="1.10.10.10">
    <property type="entry name" value="Winged helix-like DNA-binding domain superfamily/Winged helix DNA-binding domain"/>
    <property type="match status" value="1"/>
</dbReference>
<dbReference type="Pfam" id="PF23247">
    <property type="entry name" value="LRR_RPS2"/>
    <property type="match status" value="1"/>
</dbReference>
<organism evidence="12 13">
    <name type="scientific">Theobroma cacao</name>
    <name type="common">Cacao</name>
    <name type="synonym">Cocoa</name>
    <dbReference type="NCBI Taxonomy" id="3641"/>
    <lineage>
        <taxon>Eukaryota</taxon>
        <taxon>Viridiplantae</taxon>
        <taxon>Streptophyta</taxon>
        <taxon>Embryophyta</taxon>
        <taxon>Tracheophyta</taxon>
        <taxon>Spermatophyta</taxon>
        <taxon>Magnoliopsida</taxon>
        <taxon>eudicotyledons</taxon>
        <taxon>Gunneridae</taxon>
        <taxon>Pentapetalae</taxon>
        <taxon>rosids</taxon>
        <taxon>malvids</taxon>
        <taxon>Malvales</taxon>
        <taxon>Malvaceae</taxon>
        <taxon>Byttnerioideae</taxon>
        <taxon>Theobroma</taxon>
    </lineage>
</organism>
<dbReference type="InterPro" id="IPR038005">
    <property type="entry name" value="RX-like_CC"/>
</dbReference>
<feature type="chain" id="PRO_5007370412" evidence="6">
    <location>
        <begin position="19"/>
        <end position="1427"/>
    </location>
</feature>
<evidence type="ECO:0000256" key="2">
    <source>
        <dbReference type="ARBA" id="ARBA00022737"/>
    </source>
</evidence>
<keyword evidence="4" id="KW-0611">Plant defense</keyword>
<dbReference type="FunFam" id="3.40.50.300:FF:001091">
    <property type="entry name" value="Probable disease resistance protein At1g61300"/>
    <property type="match status" value="1"/>
</dbReference>
<evidence type="ECO:0000256" key="5">
    <source>
        <dbReference type="ARBA" id="ARBA00022840"/>
    </source>
</evidence>
<dbReference type="EMBL" id="CM001879">
    <property type="protein sequence ID" value="EOX96614.1"/>
    <property type="molecule type" value="Genomic_DNA"/>
</dbReference>
<evidence type="ECO:0000256" key="6">
    <source>
        <dbReference type="SAM" id="SignalP"/>
    </source>
</evidence>
<dbReference type="Pfam" id="PF00931">
    <property type="entry name" value="NB-ARC"/>
    <property type="match status" value="1"/>
</dbReference>
<dbReference type="OMA" id="YHEWEDI"/>
<dbReference type="PRINTS" id="PR00364">
    <property type="entry name" value="DISEASERSIST"/>
</dbReference>
<protein>
    <submittedName>
        <fullName evidence="12">LRR and NB-ARC domains-containing disease resistance protein, putative isoform 1</fullName>
    </submittedName>
</protein>
<dbReference type="Gramene" id="EOX96614">
    <property type="protein sequence ID" value="EOX96614"/>
    <property type="gene ID" value="TCM_005832"/>
</dbReference>
<dbReference type="Proteomes" id="UP000026915">
    <property type="component" value="Chromosome 1"/>
</dbReference>
<keyword evidence="6" id="KW-0732">Signal</keyword>
<evidence type="ECO:0000256" key="1">
    <source>
        <dbReference type="ARBA" id="ARBA00022614"/>
    </source>
</evidence>
<dbReference type="PANTHER" id="PTHR36766">
    <property type="entry name" value="PLANT BROAD-SPECTRUM MILDEW RESISTANCE PROTEIN RPW8"/>
    <property type="match status" value="1"/>
</dbReference>
<evidence type="ECO:0000259" key="7">
    <source>
        <dbReference type="Pfam" id="PF00931"/>
    </source>
</evidence>
<dbReference type="GO" id="GO:0051707">
    <property type="term" value="P:response to other organism"/>
    <property type="evidence" value="ECO:0007669"/>
    <property type="project" value="UniProtKB-ARBA"/>
</dbReference>
<dbReference type="Pfam" id="PF23559">
    <property type="entry name" value="WHD_DRP"/>
    <property type="match status" value="1"/>
</dbReference>
<proteinExistence type="predicted"/>
<evidence type="ECO:0000259" key="10">
    <source>
        <dbReference type="Pfam" id="PF23559"/>
    </source>
</evidence>
<dbReference type="InterPro" id="IPR057135">
    <property type="entry name" value="At4g27190-like_LRR"/>
</dbReference>
<feature type="domain" description="Disease resistance protein At4g27190-like leucine-rich repeats" evidence="9">
    <location>
        <begin position="909"/>
        <end position="1043"/>
    </location>
</feature>
<dbReference type="EMBL" id="CM001879">
    <property type="protein sequence ID" value="EOX96613.1"/>
    <property type="molecule type" value="Genomic_DNA"/>
</dbReference>
<dbReference type="Gene3D" id="3.80.10.10">
    <property type="entry name" value="Ribonuclease Inhibitor"/>
    <property type="match status" value="4"/>
</dbReference>
<sequence length="1427" mass="163294">MRLSFLLLFLKLLPIGRSYLIYHPLLFTKRLCFCAMECGLAVVGENLLSTLLDVLSEELAAPMLLEFARKEQVHAHLKKWETILFKIQAVLEDAEERQFTDRVVKIWLDELKDLAYDIEDVLDDFSTEALRQKSKEQSQSITGKIRKFVTSFLNHFTFNYKMASKIKEITARLEDVVKQKDVLGLTESVGGRRDRVLRRIPSTSLVNESLVFGRESDRDHIINELILKEEESSDGGISVIPIVGMGGLGKTTLAQLVYNDARVETFFKLRAWICVSEEFDVVRVMKTLLESLTSRACNVIDLNGLQVKVKEILSEKRFLIVLDDVWNENYNDWTVLRSPLEVGSAESKIIITTRSQRAASMMGTVSAYHLKEMSHDHCLSLFTQHALGSRNFDNYPHLKEIGEAIVKRCKGLPLAVKTLAGLLRCKIGYHEWEDILNSRIWDLPEDNGAILPALRLSYHYLPFHLKPCFAYCSLFPKDYEFEKDELVQLWIAEGFIHQLKGMKQVEGLGFEYFHELLSRSFFQQSSVSKSCYMMHDLINDLAQYVAGEVCFRLEDKISSNGKCYVSKRARHSSFIRQKYDVHKKFESFYKMKCLRTFLALPVFVSDLEGECYLTKMLFQDLLPKLRCLRVLSFSGYCISELPDSIGDLNHLRYLNLSRTRVKCLPESLCALCNLQTLNLSGCKKLTKLPQRMENLISLHYLDIADTDNLREMPLHIGNLINLKKLSKFIVAKGSGPSIRELKGLSRLQGQLSLFELQNVAVIRDVRVANLKEKRGLDELVMKWSDAFNGFQSKVDELDVLDMLEPHQNLKKLSILYYAGSKFPSWIRIPSFVNMVCLNFRDCSKITSLPSLGRLPSLKYLHIEGMTGLSFVDSEFYGATSYSDELFPSLETLTFGKMLKWENWSQPQVFEAANKNFPHLQELVMWNCPKLVEALPNSLTSLVKLSICECPQLAASFLSLPSLRELNLEQCNEQFLTKFINLTALTRLKIENISNLSYLPKDFTCLVSLEGLEVEDCSQLTSLLQEGARLENLYRLKRLAIMKCPQLLWLIDDEDELPSSLEYLEIEDCTKLEKLPNGLEKLRSLKDLSVKWCPKLRSFPNRDLPSMLKNLAILGCESLESLPKGLVHYDNGRITTCHLENLEILGCPSLSLFPPGELPAALKQLEIWDCKQLECIPERLLQNSRSLEFIRIGNCEKLKAFPQCMYSFEHLTELHVNQCPSLQSFPESGLPIRTLRTVSISNCVNLKSLPNKMHDLTSLQYLTIFGCPSVTYFPEGGFPPNVLSLSIWGCKQLKQPFAEWCLNKLTSLKDLNVGDFDIDMTSFPEDSTIPRTLVHLRVQSLPNLRFLSKGLQDLVFLEGLDVWDCPKLQFLPKDGLPIMLGVLHIRNCPLLENQCLDEKDWILRWTAKTEVPIPPTVQPDCWFEHLCS</sequence>
<dbReference type="SUPFAM" id="SSF52047">
    <property type="entry name" value="RNI-like"/>
    <property type="match status" value="1"/>
</dbReference>
<keyword evidence="2" id="KW-0677">Repeat</keyword>
<dbReference type="InterPro" id="IPR042197">
    <property type="entry name" value="Apaf_helical"/>
</dbReference>
<dbReference type="PANTHER" id="PTHR36766:SF72">
    <property type="entry name" value="DISEASE RESISTANCE RPP13-LIKE PROTEIN 1"/>
    <property type="match status" value="1"/>
</dbReference>
<dbReference type="InterPro" id="IPR002182">
    <property type="entry name" value="NB-ARC"/>
</dbReference>
<reference evidence="12 13" key="1">
    <citation type="journal article" date="2013" name="Genome Biol.">
        <title>The genome sequence of the most widely cultivated cacao type and its use to identify candidate genes regulating pod color.</title>
        <authorList>
            <person name="Motamayor J.C."/>
            <person name="Mockaitis K."/>
            <person name="Schmutz J."/>
            <person name="Haiminen N."/>
            <person name="Iii D.L."/>
            <person name="Cornejo O."/>
            <person name="Findley S.D."/>
            <person name="Zheng P."/>
            <person name="Utro F."/>
            <person name="Royaert S."/>
            <person name="Saski C."/>
            <person name="Jenkins J."/>
            <person name="Podicheti R."/>
            <person name="Zhao M."/>
            <person name="Scheffler B.E."/>
            <person name="Stack J.C."/>
            <person name="Feltus F.A."/>
            <person name="Mustiga G.M."/>
            <person name="Amores F."/>
            <person name="Phillips W."/>
            <person name="Marelli J.P."/>
            <person name="May G.D."/>
            <person name="Shapiro H."/>
            <person name="Ma J."/>
            <person name="Bustamante C.D."/>
            <person name="Schnell R.J."/>
            <person name="Main D."/>
            <person name="Gilbert D."/>
            <person name="Parida L."/>
            <person name="Kuhn D.N."/>
        </authorList>
    </citation>
    <scope>NUCLEOTIDE SEQUENCE [LARGE SCALE GENOMIC DNA]</scope>
    <source>
        <strain evidence="13">cv. Matina 1-6</strain>
    </source>
</reference>
<dbReference type="InterPro" id="IPR058922">
    <property type="entry name" value="WHD_DRP"/>
</dbReference>
<feature type="domain" description="Disease resistance N-terminal" evidence="8">
    <location>
        <begin position="47"/>
        <end position="139"/>
    </location>
</feature>
<dbReference type="Gene3D" id="3.40.50.300">
    <property type="entry name" value="P-loop containing nucleotide triphosphate hydrolases"/>
    <property type="match status" value="1"/>
</dbReference>
<dbReference type="HOGENOM" id="CLU_000837_8_8_1"/>